<feature type="transmembrane region" description="Helical" evidence="1">
    <location>
        <begin position="124"/>
        <end position="146"/>
    </location>
</feature>
<sequence>MSAKEFAKQLKVEIENFAAQGQDSVSIETLTSGLDKFINSASEESESILIERLKAYLQSEVEKEKYNHSADLEMFKSVIQTGQNALRAIVLLNGGAAVALLAFIGKLADVSRLNIPLFAAPLTIFVVGAFLSTISSGLTYLTQLLYSEEGKWRTRAGVSLQIASVLLGLTSLCLFGYGTYRAYGAFIALGT</sequence>
<dbReference type="AlphaFoldDB" id="A0AAU8RXD5"/>
<keyword evidence="1" id="KW-0472">Membrane</keyword>
<protein>
    <submittedName>
        <fullName evidence="2">Uncharacterized protein</fullName>
    </submittedName>
</protein>
<dbReference type="EMBL" id="CP010979">
    <property type="protein sequence ID" value="AJQ48250.1"/>
    <property type="molecule type" value="Genomic_DNA"/>
</dbReference>
<keyword evidence="1" id="KW-1133">Transmembrane helix</keyword>
<accession>A0AAU8RXD5</accession>
<proteinExistence type="predicted"/>
<feature type="transmembrane region" description="Helical" evidence="1">
    <location>
        <begin position="158"/>
        <end position="180"/>
    </location>
</feature>
<evidence type="ECO:0000256" key="1">
    <source>
        <dbReference type="SAM" id="Phobius"/>
    </source>
</evidence>
<evidence type="ECO:0000313" key="2">
    <source>
        <dbReference type="EMBL" id="AJQ48250.1"/>
    </source>
</evidence>
<reference evidence="2 3" key="1">
    <citation type="submission" date="2015-02" db="EMBL/GenBank/DDBJ databases">
        <title>Complete Genome Sequencing of Pseudomonas putida S13.1.2.</title>
        <authorList>
            <person name="Chong T.M."/>
            <person name="Chan K.G."/>
            <person name="Dessaux Y."/>
        </authorList>
    </citation>
    <scope>NUCLEOTIDE SEQUENCE [LARGE SCALE GENOMIC DNA]</scope>
    <source>
        <strain evidence="2 3">S13.1.2</strain>
    </source>
</reference>
<dbReference type="RefSeq" id="WP_019472820.1">
    <property type="nucleotide sequence ID" value="NZ_CP010979.1"/>
</dbReference>
<keyword evidence="1" id="KW-0812">Transmembrane</keyword>
<organism evidence="2 3">
    <name type="scientific">Pseudomonas putida S13.1.2</name>
    <dbReference type="NCBI Taxonomy" id="1384061"/>
    <lineage>
        <taxon>Bacteria</taxon>
        <taxon>Pseudomonadati</taxon>
        <taxon>Pseudomonadota</taxon>
        <taxon>Gammaproteobacteria</taxon>
        <taxon>Pseudomonadales</taxon>
        <taxon>Pseudomonadaceae</taxon>
        <taxon>Pseudomonas</taxon>
    </lineage>
</organism>
<feature type="transmembrane region" description="Helical" evidence="1">
    <location>
        <begin position="84"/>
        <end position="104"/>
    </location>
</feature>
<evidence type="ECO:0000313" key="3">
    <source>
        <dbReference type="Proteomes" id="UP000033260"/>
    </source>
</evidence>
<gene>
    <name evidence="2" type="ORF">N805_13920</name>
</gene>
<name>A0AAU8RXD5_PSEPU</name>
<dbReference type="Proteomes" id="UP000033260">
    <property type="component" value="Chromosome"/>
</dbReference>